<reference evidence="2 3" key="1">
    <citation type="submission" date="2015-09" db="EMBL/GenBank/DDBJ databases">
        <title>Trachymyrmex cornetzi WGS genome.</title>
        <authorList>
            <person name="Nygaard S."/>
            <person name="Hu H."/>
            <person name="Boomsma J."/>
            <person name="Zhang G."/>
        </authorList>
    </citation>
    <scope>NUCLEOTIDE SEQUENCE [LARGE SCALE GENOMIC DNA]</scope>
    <source>
        <strain evidence="2">Tcor2-1</strain>
        <tissue evidence="2">Whole body</tissue>
    </source>
</reference>
<keyword evidence="1" id="KW-0732">Signal</keyword>
<dbReference type="EMBL" id="KQ979604">
    <property type="protein sequence ID" value="KYN20512.1"/>
    <property type="molecule type" value="Genomic_DNA"/>
</dbReference>
<name>A0A151J7Y9_9HYME</name>
<accession>A0A151J7Y9</accession>
<evidence type="ECO:0008006" key="4">
    <source>
        <dbReference type="Google" id="ProtNLM"/>
    </source>
</evidence>
<sequence length="509" mass="56794">MDCRIRGITAIIILIISTPETHGIIGYDCGSAAANLTTLSLVNVEECDVPIQQVNSTKIYVQLLQLNDFNSVKVIQCKVEIDRTVKKCGMFSHTLDVYNGQFSYIADITRDACRHMHAYGTFEIAGTRIIGLKSNQTALRPIVLAGHVDNDGGCSGSAYSDPYGTWGNVIVLGSLKITLQDYVAEVRINTNRVHLRSGVSCELSSTHCTDIEGGDTFWDPLPADNCKLSDYGVLYNGYTNKILDLTNERSQTAYSINTPSMIFSLTSTGTYNTCGYTLIRTEHPKLIIFETSLGSEVFKSSGFIALNIDLFSYVNSKFVYVERHIRTQINQLYRNILLQQCQIEYRTMQNALAIAARSPDIFGYHFMKGPGYMALLAGEVIHIVKCVPVEVKLARTDECYEQLPVLRGNDTYFLTPQTHILVRHGTQITCNSFAPTMYLLGDSWYKIMPKPVETVPPTIMQPATKPSWKYVSPGALATSEIYSQSDLEEFKDHIMFPAERPAILTPDLQ</sequence>
<feature type="signal peptide" evidence="1">
    <location>
        <begin position="1"/>
        <end position="23"/>
    </location>
</feature>
<gene>
    <name evidence="2" type="ORF">ALC57_07135</name>
</gene>
<dbReference type="Proteomes" id="UP000078492">
    <property type="component" value="Unassembled WGS sequence"/>
</dbReference>
<feature type="chain" id="PRO_5007582518" description="Glycoprotein" evidence="1">
    <location>
        <begin position="24"/>
        <end position="509"/>
    </location>
</feature>
<proteinExistence type="predicted"/>
<evidence type="ECO:0000256" key="1">
    <source>
        <dbReference type="SAM" id="SignalP"/>
    </source>
</evidence>
<dbReference type="Pfam" id="PF24664">
    <property type="entry name" value="Monjiviricetes_fusion"/>
    <property type="match status" value="1"/>
</dbReference>
<organism evidence="2 3">
    <name type="scientific">Trachymyrmex cornetzi</name>
    <dbReference type="NCBI Taxonomy" id="471704"/>
    <lineage>
        <taxon>Eukaryota</taxon>
        <taxon>Metazoa</taxon>
        <taxon>Ecdysozoa</taxon>
        <taxon>Arthropoda</taxon>
        <taxon>Hexapoda</taxon>
        <taxon>Insecta</taxon>
        <taxon>Pterygota</taxon>
        <taxon>Neoptera</taxon>
        <taxon>Endopterygota</taxon>
        <taxon>Hymenoptera</taxon>
        <taxon>Apocrita</taxon>
        <taxon>Aculeata</taxon>
        <taxon>Formicoidea</taxon>
        <taxon>Formicidae</taxon>
        <taxon>Myrmicinae</taxon>
        <taxon>Trachymyrmex</taxon>
    </lineage>
</organism>
<dbReference type="STRING" id="471704.A0A151J7Y9"/>
<dbReference type="AlphaFoldDB" id="A0A151J7Y9"/>
<keyword evidence="3" id="KW-1185">Reference proteome</keyword>
<protein>
    <recommendedName>
        <fullName evidence="4">Glycoprotein</fullName>
    </recommendedName>
</protein>
<evidence type="ECO:0000313" key="3">
    <source>
        <dbReference type="Proteomes" id="UP000078492"/>
    </source>
</evidence>
<evidence type="ECO:0000313" key="2">
    <source>
        <dbReference type="EMBL" id="KYN20512.1"/>
    </source>
</evidence>